<feature type="domain" description="Peptidase M24" evidence="1">
    <location>
        <begin position="236"/>
        <end position="431"/>
    </location>
</feature>
<accession>A0AA37SX34</accession>
<dbReference type="SUPFAM" id="SSF55920">
    <property type="entry name" value="Creatinase/aminopeptidase"/>
    <property type="match status" value="1"/>
</dbReference>
<reference evidence="2" key="2">
    <citation type="submission" date="2023-01" db="EMBL/GenBank/DDBJ databases">
        <title>Draft genome sequence of Agaribacter marinus strain NBRC 110023.</title>
        <authorList>
            <person name="Sun Q."/>
            <person name="Mori K."/>
        </authorList>
    </citation>
    <scope>NUCLEOTIDE SEQUENCE</scope>
    <source>
        <strain evidence="2">NBRC 110023</strain>
    </source>
</reference>
<dbReference type="AlphaFoldDB" id="A0AA37SX34"/>
<dbReference type="Proteomes" id="UP001156601">
    <property type="component" value="Unassembled WGS sequence"/>
</dbReference>
<dbReference type="Gene3D" id="3.90.230.10">
    <property type="entry name" value="Creatinase/methionine aminopeptidase superfamily"/>
    <property type="match status" value="1"/>
</dbReference>
<evidence type="ECO:0000313" key="3">
    <source>
        <dbReference type="Proteomes" id="UP001156601"/>
    </source>
</evidence>
<evidence type="ECO:0000313" key="2">
    <source>
        <dbReference type="EMBL" id="GLR70702.1"/>
    </source>
</evidence>
<sequence length="471" mass="53662">MPPSVNFVKHWHTEFATTQLEFTMRTTLLFILFIVSFQSLANPYSQGREIKQLPDVLSFKERVKPLNTMVLDRLDNLLPQLMAEANIDMWLVINREYGEDRLFYTLVPQPTFAARRTTILVFAKQDDGTVERFSVSRYPIGELYPTVWDGGTKAQQWQRLAEVIAERDPKTIGINTSKDWALADGLSVGLHQQLISYLPSKYQQRLVSAESLVVRWLETRSKMELEVYPQVVLLARGVIAEAFSNKVITPGVTSTDDIAWYIRERFEALQLRPWFQPYVNIQRQGDDTSQDDVFMGKDDRIVKPGDVLHTDVGICYLNLCTDTQEMAYVLKLHETDVPQGLKDAMGIGNQWQDILTSHFKTGHTGNQILANTIKTSEAKGIISSTYTHPLGFVGHASGPTIGMWDNQGPTPVQGDWQLYPNTAYAIEGSIKTQLPEWDDQWVQIKLEQSAVYDGTTVWYLAGRQTSWHLIR</sequence>
<dbReference type="InterPro" id="IPR000994">
    <property type="entry name" value="Pept_M24"/>
</dbReference>
<name>A0AA37SX34_9ALTE</name>
<evidence type="ECO:0000259" key="1">
    <source>
        <dbReference type="Pfam" id="PF00557"/>
    </source>
</evidence>
<proteinExistence type="predicted"/>
<dbReference type="GO" id="GO:0004177">
    <property type="term" value="F:aminopeptidase activity"/>
    <property type="evidence" value="ECO:0007669"/>
    <property type="project" value="UniProtKB-KW"/>
</dbReference>
<reference evidence="2" key="1">
    <citation type="journal article" date="2014" name="Int. J. Syst. Evol. Microbiol.">
        <title>Complete genome sequence of Corynebacterium casei LMG S-19264T (=DSM 44701T), isolated from a smear-ripened cheese.</title>
        <authorList>
            <consortium name="US DOE Joint Genome Institute (JGI-PGF)"/>
            <person name="Walter F."/>
            <person name="Albersmeier A."/>
            <person name="Kalinowski J."/>
            <person name="Ruckert C."/>
        </authorList>
    </citation>
    <scope>NUCLEOTIDE SEQUENCE</scope>
    <source>
        <strain evidence="2">NBRC 110023</strain>
    </source>
</reference>
<protein>
    <submittedName>
        <fullName evidence="2">Xaa-Pro aminopeptidase</fullName>
    </submittedName>
</protein>
<organism evidence="2 3">
    <name type="scientific">Agaribacter marinus</name>
    <dbReference type="NCBI Taxonomy" id="1431249"/>
    <lineage>
        <taxon>Bacteria</taxon>
        <taxon>Pseudomonadati</taxon>
        <taxon>Pseudomonadota</taxon>
        <taxon>Gammaproteobacteria</taxon>
        <taxon>Alteromonadales</taxon>
        <taxon>Alteromonadaceae</taxon>
        <taxon>Agaribacter</taxon>
    </lineage>
</organism>
<keyword evidence="3" id="KW-1185">Reference proteome</keyword>
<gene>
    <name evidence="2" type="ORF">GCM10007852_16100</name>
</gene>
<dbReference type="InterPro" id="IPR036005">
    <property type="entry name" value="Creatinase/aminopeptidase-like"/>
</dbReference>
<dbReference type="EMBL" id="BSOT01000005">
    <property type="protein sequence ID" value="GLR70702.1"/>
    <property type="molecule type" value="Genomic_DNA"/>
</dbReference>
<comment type="caution">
    <text evidence="2">The sequence shown here is derived from an EMBL/GenBank/DDBJ whole genome shotgun (WGS) entry which is preliminary data.</text>
</comment>
<keyword evidence="2" id="KW-0031">Aminopeptidase</keyword>
<keyword evidence="2" id="KW-0645">Protease</keyword>
<keyword evidence="2" id="KW-0378">Hydrolase</keyword>
<dbReference type="Pfam" id="PF00557">
    <property type="entry name" value="Peptidase_M24"/>
    <property type="match status" value="1"/>
</dbReference>